<proteinExistence type="predicted"/>
<comment type="caution">
    <text evidence="1">The sequence shown here is derived from an EMBL/GenBank/DDBJ whole genome shotgun (WGS) entry which is preliminary data.</text>
</comment>
<protein>
    <submittedName>
        <fullName evidence="1">Uncharacterized protein</fullName>
    </submittedName>
</protein>
<organism evidence="1 2">
    <name type="scientific">Pseudoalteromonas holothuriae</name>
    <dbReference type="NCBI Taxonomy" id="2963714"/>
    <lineage>
        <taxon>Bacteria</taxon>
        <taxon>Pseudomonadati</taxon>
        <taxon>Pseudomonadota</taxon>
        <taxon>Gammaproteobacteria</taxon>
        <taxon>Alteromonadales</taxon>
        <taxon>Pseudoalteromonadaceae</taxon>
        <taxon>Pseudoalteromonas</taxon>
    </lineage>
</organism>
<dbReference type="EMBL" id="CAMAPC010000017">
    <property type="protein sequence ID" value="CAH9064269.1"/>
    <property type="molecule type" value="Genomic_DNA"/>
</dbReference>
<accession>A0A9W4R1T0</accession>
<dbReference type="Proteomes" id="UP001152467">
    <property type="component" value="Unassembled WGS sequence"/>
</dbReference>
<evidence type="ECO:0000313" key="2">
    <source>
        <dbReference type="Proteomes" id="UP001152467"/>
    </source>
</evidence>
<gene>
    <name evidence="1" type="ORF">PSECIP111854_03407</name>
</gene>
<name>A0A9W4R1T0_9GAMM</name>
<evidence type="ECO:0000313" key="1">
    <source>
        <dbReference type="EMBL" id="CAH9064269.1"/>
    </source>
</evidence>
<dbReference type="RefSeq" id="WP_261626887.1">
    <property type="nucleotide sequence ID" value="NZ_CAMAPC010000017.1"/>
</dbReference>
<dbReference type="AlphaFoldDB" id="A0A9W4R1T0"/>
<keyword evidence="2" id="KW-1185">Reference proteome</keyword>
<reference evidence="1" key="1">
    <citation type="submission" date="2022-07" db="EMBL/GenBank/DDBJ databases">
        <authorList>
            <person name="Criscuolo A."/>
        </authorList>
    </citation>
    <scope>NUCLEOTIDE SEQUENCE</scope>
    <source>
        <strain evidence="1">CIP111854</strain>
    </source>
</reference>
<sequence length="167" mass="19475">MPNEESELFIKIKEEAIRFRKLLEDCDKENTNLVIDCFPIMSCKLSSLLLSYHFLKLWPALEVKGITAITGENSDITHYWLEVDDIVVDITGDQYNLIDEVELNQAIVKSRPFDAVHVSKKDESYLYSLFGFRETEPLKYGFPTIAEDFIEDMEFAYNQLLQQKECM</sequence>